<evidence type="ECO:0000313" key="1">
    <source>
        <dbReference type="EMBL" id="CAD7239129.1"/>
    </source>
</evidence>
<dbReference type="OrthoDB" id="8323177at2759"/>
<sequence>MASRELEESEKRMIMGSLSAVLSGYSYFTHDNRKADTYVYLPEKDDFSEIPEVLMKVFGTPEFALEIFLTPDRKLAQENSAEVIANIAERGFHLQMPAENNQPF</sequence>
<dbReference type="Pfam" id="PF05166">
    <property type="entry name" value="YcgL"/>
    <property type="match status" value="1"/>
</dbReference>
<dbReference type="InterPro" id="IPR027354">
    <property type="entry name" value="YcgL_dom"/>
</dbReference>
<reference evidence="1" key="1">
    <citation type="submission" date="2020-11" db="EMBL/GenBank/DDBJ databases">
        <authorList>
            <person name="Tran Van P."/>
        </authorList>
    </citation>
    <scope>NUCLEOTIDE SEQUENCE</scope>
</reference>
<dbReference type="InterPro" id="IPR038068">
    <property type="entry name" value="YcgL-like_sf"/>
</dbReference>
<dbReference type="AlphaFoldDB" id="A0A7R8X1C3"/>
<protein>
    <submittedName>
        <fullName evidence="1">Uncharacterized protein</fullName>
    </submittedName>
</protein>
<gene>
    <name evidence="1" type="ORF">CTOB1V02_LOCUS16944</name>
</gene>
<name>A0A7R8X1C3_9CRUS</name>
<dbReference type="EMBL" id="OB716586">
    <property type="protein sequence ID" value="CAD7239129.1"/>
    <property type="molecule type" value="Genomic_DNA"/>
</dbReference>
<dbReference type="SUPFAM" id="SSF160191">
    <property type="entry name" value="YcgL-like"/>
    <property type="match status" value="1"/>
</dbReference>
<accession>A0A7R8X1C3</accession>
<dbReference type="PANTHER" id="PTHR38109">
    <property type="entry name" value="PROTEIN YCGL"/>
    <property type="match status" value="1"/>
</dbReference>
<dbReference type="Gene3D" id="3.10.510.20">
    <property type="entry name" value="YcgL domain"/>
    <property type="match status" value="1"/>
</dbReference>
<dbReference type="PROSITE" id="PS51648">
    <property type="entry name" value="YCGL"/>
    <property type="match status" value="1"/>
</dbReference>
<dbReference type="PANTHER" id="PTHR38109:SF1">
    <property type="entry name" value="PROTEIN YCGL"/>
    <property type="match status" value="1"/>
</dbReference>
<proteinExistence type="predicted"/>
<organism evidence="1">
    <name type="scientific">Cyprideis torosa</name>
    <dbReference type="NCBI Taxonomy" id="163714"/>
    <lineage>
        <taxon>Eukaryota</taxon>
        <taxon>Metazoa</taxon>
        <taxon>Ecdysozoa</taxon>
        <taxon>Arthropoda</taxon>
        <taxon>Crustacea</taxon>
        <taxon>Oligostraca</taxon>
        <taxon>Ostracoda</taxon>
        <taxon>Podocopa</taxon>
        <taxon>Podocopida</taxon>
        <taxon>Cytherocopina</taxon>
        <taxon>Cytheroidea</taxon>
        <taxon>Cytherideidae</taxon>
        <taxon>Cyprideis</taxon>
    </lineage>
</organism>